<keyword evidence="2" id="KW-1185">Reference proteome</keyword>
<evidence type="ECO:0008006" key="3">
    <source>
        <dbReference type="Google" id="ProtNLM"/>
    </source>
</evidence>
<dbReference type="Proteomes" id="UP001597459">
    <property type="component" value="Unassembled WGS sequence"/>
</dbReference>
<evidence type="ECO:0000313" key="1">
    <source>
        <dbReference type="EMBL" id="MFD2590417.1"/>
    </source>
</evidence>
<comment type="caution">
    <text evidence="1">The sequence shown here is derived from an EMBL/GenBank/DDBJ whole genome shotgun (WGS) entry which is preliminary data.</text>
</comment>
<dbReference type="EMBL" id="JBHULX010000004">
    <property type="protein sequence ID" value="MFD2590417.1"/>
    <property type="molecule type" value="Genomic_DNA"/>
</dbReference>
<organism evidence="1 2">
    <name type="scientific">Aquimarina hainanensis</name>
    <dbReference type="NCBI Taxonomy" id="1578017"/>
    <lineage>
        <taxon>Bacteria</taxon>
        <taxon>Pseudomonadati</taxon>
        <taxon>Bacteroidota</taxon>
        <taxon>Flavobacteriia</taxon>
        <taxon>Flavobacteriales</taxon>
        <taxon>Flavobacteriaceae</taxon>
        <taxon>Aquimarina</taxon>
    </lineage>
</organism>
<gene>
    <name evidence="1" type="ORF">ACFSTE_06200</name>
</gene>
<sequence length="376" mass="43447">MMNRLISLFILISSNAIVFSQGKHKFEAGTSGGYEYNYFRSPTEISVGEEILHKEDLISSSLYQDLEMKYNYRYKSRKNKLRFAINPSSRIFYENIDDSYWNLKTKANYEHKFSRKSGAFVEGRFERMNREGLGGSQDVLINPLGFSNYGVSSGVFFGLIRRNELKLEAFYNFKDFDAFGVRDLQYQEYGGTISSVQKFRTRKLTHTLGLSITLKKRMYDTYNGDSSTPEGIRDWDYVKGVLNYGLPVSKVLEFKPGYTYYVRIDNSSGRSGFKQYGPKIGLKYDNKTTTIRTSFSYITREYSDLEARDNEGKTGEKITYGYANFGLNGAHKIGRNLFFTATVFSRIRKTNYTDIAARSFRNYRNQYVGIGILSKF</sequence>
<name>A0ABW5N4G1_9FLAO</name>
<accession>A0ABW5N4G1</accession>
<protein>
    <recommendedName>
        <fullName evidence="3">DUF4421 domain-containing protein</fullName>
    </recommendedName>
</protein>
<evidence type="ECO:0000313" key="2">
    <source>
        <dbReference type="Proteomes" id="UP001597459"/>
    </source>
</evidence>
<reference evidence="2" key="1">
    <citation type="journal article" date="2019" name="Int. J. Syst. Evol. Microbiol.">
        <title>The Global Catalogue of Microorganisms (GCM) 10K type strain sequencing project: providing services to taxonomists for standard genome sequencing and annotation.</title>
        <authorList>
            <consortium name="The Broad Institute Genomics Platform"/>
            <consortium name="The Broad Institute Genome Sequencing Center for Infectious Disease"/>
            <person name="Wu L."/>
            <person name="Ma J."/>
        </authorList>
    </citation>
    <scope>NUCLEOTIDE SEQUENCE [LARGE SCALE GENOMIC DNA]</scope>
    <source>
        <strain evidence="2">KCTC 42423</strain>
    </source>
</reference>
<dbReference type="RefSeq" id="WP_378257588.1">
    <property type="nucleotide sequence ID" value="NZ_JBHSJV010000001.1"/>
</dbReference>
<proteinExistence type="predicted"/>